<evidence type="ECO:0000313" key="4">
    <source>
        <dbReference type="Proteomes" id="UP000001514"/>
    </source>
</evidence>
<feature type="domain" description="Agenet" evidence="2">
    <location>
        <begin position="358"/>
        <end position="416"/>
    </location>
</feature>
<sequence length="593" mass="65832">MEPSSCCGFLPVPPEVVIGRFNPFSEAQQVQLRAQIIVYGSIVRELAPEETLMSLCFADISTGSSVEDFHEGNLGRSAWEKIWQAASFNSARAKKPSKSKAASAAPSPAPPAKTKAPKPAIKRKASKAATANSSRKKSVKQKNISDLDSDVVVVQQVITDATETQSNSEEEEEEKQGGEEADTELEQLAASAIKAMSDLPPTAGKKKGGRQEEEGTEEGEDEEEEEEEEAHCKASEDNTSRDPGDLTDEKAESMEIDDAETSKISNVEEGLRRHWKEIVQGAMVEVISDEDGLHGVWFSGKVRTVRKDKVQVVYTDLLHEDGQTMLQEWVSSCDLMNDAPKIRLAHPVTSADLPLKRNNFSVGDHVDAWMNDGWWEGIVEGINSENQKQVTLFFPGEGDIGVAKISHLRPSLVWKNGEWILWAPKEGGKKVRKQPVSKPSQVIPEKKFVEVTPVVLDGKRKRERPKRLADGLDDEQPPRKPYTRRAPPASRGSEANPTKRVLPPRNKASSSRAKRNNHSNHNAKPSSCFFRSGEGQIDKILHTKDLTRTMYYTVFLQSRCLNLKPGALEEEWRDLRQYLGSSTEDVSIILCCQ</sequence>
<dbReference type="KEGG" id="smo:SELMODRAFT_447314"/>
<evidence type="ECO:0000259" key="2">
    <source>
        <dbReference type="SMART" id="SM00743"/>
    </source>
</evidence>
<reference evidence="3 4" key="1">
    <citation type="journal article" date="2011" name="Science">
        <title>The Selaginella genome identifies genetic changes associated with the evolution of vascular plants.</title>
        <authorList>
            <person name="Banks J.A."/>
            <person name="Nishiyama T."/>
            <person name="Hasebe M."/>
            <person name="Bowman J.L."/>
            <person name="Gribskov M."/>
            <person name="dePamphilis C."/>
            <person name="Albert V.A."/>
            <person name="Aono N."/>
            <person name="Aoyama T."/>
            <person name="Ambrose B.A."/>
            <person name="Ashton N.W."/>
            <person name="Axtell M.J."/>
            <person name="Barker E."/>
            <person name="Barker M.S."/>
            <person name="Bennetzen J.L."/>
            <person name="Bonawitz N.D."/>
            <person name="Chapple C."/>
            <person name="Cheng C."/>
            <person name="Correa L.G."/>
            <person name="Dacre M."/>
            <person name="DeBarry J."/>
            <person name="Dreyer I."/>
            <person name="Elias M."/>
            <person name="Engstrom E.M."/>
            <person name="Estelle M."/>
            <person name="Feng L."/>
            <person name="Finet C."/>
            <person name="Floyd S.K."/>
            <person name="Frommer W.B."/>
            <person name="Fujita T."/>
            <person name="Gramzow L."/>
            <person name="Gutensohn M."/>
            <person name="Harholt J."/>
            <person name="Hattori M."/>
            <person name="Heyl A."/>
            <person name="Hirai T."/>
            <person name="Hiwatashi Y."/>
            <person name="Ishikawa M."/>
            <person name="Iwata M."/>
            <person name="Karol K.G."/>
            <person name="Koehler B."/>
            <person name="Kolukisaoglu U."/>
            <person name="Kubo M."/>
            <person name="Kurata T."/>
            <person name="Lalonde S."/>
            <person name="Li K."/>
            <person name="Li Y."/>
            <person name="Litt A."/>
            <person name="Lyons E."/>
            <person name="Manning G."/>
            <person name="Maruyama T."/>
            <person name="Michael T.P."/>
            <person name="Mikami K."/>
            <person name="Miyazaki S."/>
            <person name="Morinaga S."/>
            <person name="Murata T."/>
            <person name="Mueller-Roeber B."/>
            <person name="Nelson D.R."/>
            <person name="Obara M."/>
            <person name="Oguri Y."/>
            <person name="Olmstead R.G."/>
            <person name="Onodera N."/>
            <person name="Petersen B.L."/>
            <person name="Pils B."/>
            <person name="Prigge M."/>
            <person name="Rensing S.A."/>
            <person name="Riano-Pachon D.M."/>
            <person name="Roberts A.W."/>
            <person name="Sato Y."/>
            <person name="Scheller H.V."/>
            <person name="Schulz B."/>
            <person name="Schulz C."/>
            <person name="Shakirov E.V."/>
            <person name="Shibagaki N."/>
            <person name="Shinohara N."/>
            <person name="Shippen D.E."/>
            <person name="Soerensen I."/>
            <person name="Sotooka R."/>
            <person name="Sugimoto N."/>
            <person name="Sugita M."/>
            <person name="Sumikawa N."/>
            <person name="Tanurdzic M."/>
            <person name="Theissen G."/>
            <person name="Ulvskov P."/>
            <person name="Wakazuki S."/>
            <person name="Weng J.K."/>
            <person name="Willats W.W."/>
            <person name="Wipf D."/>
            <person name="Wolf P.G."/>
            <person name="Yang L."/>
            <person name="Zimmer A.D."/>
            <person name="Zhu Q."/>
            <person name="Mitros T."/>
            <person name="Hellsten U."/>
            <person name="Loque D."/>
            <person name="Otillar R."/>
            <person name="Salamov A."/>
            <person name="Schmutz J."/>
            <person name="Shapiro H."/>
            <person name="Lindquist E."/>
            <person name="Lucas S."/>
            <person name="Rokhsar D."/>
            <person name="Grigoriev I.V."/>
        </authorList>
    </citation>
    <scope>NUCLEOTIDE SEQUENCE [LARGE SCALE GENOMIC DNA]</scope>
</reference>
<dbReference type="Pfam" id="PF05641">
    <property type="entry name" value="Agenet"/>
    <property type="match status" value="1"/>
</dbReference>
<dbReference type="InParanoid" id="D8SYF5"/>
<feature type="compositionally biased region" description="Low complexity" evidence="1">
    <location>
        <begin position="99"/>
        <end position="119"/>
    </location>
</feature>
<protein>
    <recommendedName>
        <fullName evidence="2">Agenet domain-containing protein</fullName>
    </recommendedName>
</protein>
<dbReference type="Gramene" id="EFJ10454">
    <property type="protein sequence ID" value="EFJ10454"/>
    <property type="gene ID" value="SELMODRAFT_447314"/>
</dbReference>
<keyword evidence="4" id="KW-1185">Reference proteome</keyword>
<dbReference type="InterPro" id="IPR055274">
    <property type="entry name" value="SWO1"/>
</dbReference>
<dbReference type="InterPro" id="IPR014002">
    <property type="entry name" value="Agenet_dom_plant"/>
</dbReference>
<dbReference type="CDD" id="cd20405">
    <property type="entry name" value="Tudor_Agenet_AtDUF_rpt1_3"/>
    <property type="match status" value="1"/>
</dbReference>
<feature type="region of interest" description="Disordered" evidence="1">
    <location>
        <begin position="459"/>
        <end position="530"/>
    </location>
</feature>
<dbReference type="STRING" id="88036.D8SYF5"/>
<dbReference type="SMART" id="SM00743">
    <property type="entry name" value="Agenet"/>
    <property type="match status" value="2"/>
</dbReference>
<feature type="region of interest" description="Disordered" evidence="1">
    <location>
        <begin position="195"/>
        <end position="260"/>
    </location>
</feature>
<dbReference type="PANTHER" id="PTHR48429">
    <property type="entry name" value="AGENET DOMAIN-CONTAINING PROTEIN"/>
    <property type="match status" value="1"/>
</dbReference>
<dbReference type="Proteomes" id="UP000001514">
    <property type="component" value="Unassembled WGS sequence"/>
</dbReference>
<name>D8SYF5_SELML</name>
<dbReference type="eggNOG" id="KOG1181">
    <property type="taxonomic scope" value="Eukaryota"/>
</dbReference>
<feature type="region of interest" description="Disordered" evidence="1">
    <location>
        <begin position="90"/>
        <end position="143"/>
    </location>
</feature>
<feature type="compositionally biased region" description="Basic and acidic residues" evidence="1">
    <location>
        <begin position="230"/>
        <end position="253"/>
    </location>
</feature>
<gene>
    <name evidence="3" type="ORF">SELMODRAFT_447314</name>
</gene>
<proteinExistence type="predicted"/>
<evidence type="ECO:0000313" key="3">
    <source>
        <dbReference type="EMBL" id="EFJ10454.1"/>
    </source>
</evidence>
<dbReference type="EMBL" id="GL377653">
    <property type="protein sequence ID" value="EFJ10454.1"/>
    <property type="molecule type" value="Genomic_DNA"/>
</dbReference>
<evidence type="ECO:0000256" key="1">
    <source>
        <dbReference type="SAM" id="MobiDB-lite"/>
    </source>
</evidence>
<organism evidence="4">
    <name type="scientific">Selaginella moellendorffii</name>
    <name type="common">Spikemoss</name>
    <dbReference type="NCBI Taxonomy" id="88036"/>
    <lineage>
        <taxon>Eukaryota</taxon>
        <taxon>Viridiplantae</taxon>
        <taxon>Streptophyta</taxon>
        <taxon>Embryophyta</taxon>
        <taxon>Tracheophyta</taxon>
        <taxon>Lycopodiopsida</taxon>
        <taxon>Selaginellales</taxon>
        <taxon>Selaginellaceae</taxon>
        <taxon>Selaginella</taxon>
    </lineage>
</organism>
<dbReference type="PANTHER" id="PTHR48429:SF1">
    <property type="entry name" value="AGENET DOMAIN-CONTAINING PROTEIN"/>
    <property type="match status" value="1"/>
</dbReference>
<feature type="domain" description="Agenet" evidence="2">
    <location>
        <begin position="276"/>
        <end position="343"/>
    </location>
</feature>
<feature type="compositionally biased region" description="Acidic residues" evidence="1">
    <location>
        <begin position="214"/>
        <end position="229"/>
    </location>
</feature>
<dbReference type="HOGENOM" id="CLU_530423_0_0_1"/>
<feature type="compositionally biased region" description="Acidic residues" evidence="1">
    <location>
        <begin position="168"/>
        <end position="182"/>
    </location>
</feature>
<dbReference type="InterPro" id="IPR008395">
    <property type="entry name" value="Agenet-like_dom"/>
</dbReference>
<feature type="region of interest" description="Disordered" evidence="1">
    <location>
        <begin position="160"/>
        <end position="182"/>
    </location>
</feature>
<accession>D8SYF5</accession>
<dbReference type="AlphaFoldDB" id="D8SYF5"/>